<dbReference type="KEGG" id="vos:KNV97_16245"/>
<proteinExistence type="predicted"/>
<accession>A0A975UAL6</accession>
<keyword evidence="2" id="KW-1185">Reference proteome</keyword>
<reference evidence="1" key="1">
    <citation type="submission" date="2021-06" db="EMBL/GenBank/DDBJ databases">
        <title>Vibrio nov. sp., novel gut bacterium isolated from Yellow Sea oyster.</title>
        <authorList>
            <person name="Muhammad N."/>
            <person name="Nguyen T.H."/>
            <person name="Lee Y.-J."/>
            <person name="Ko J."/>
            <person name="Kim S.-G."/>
        </authorList>
    </citation>
    <scope>NUCLEOTIDE SEQUENCE</scope>
    <source>
        <strain evidence="1">OG9-811</strain>
    </source>
</reference>
<evidence type="ECO:0000313" key="2">
    <source>
        <dbReference type="Proteomes" id="UP000694232"/>
    </source>
</evidence>
<dbReference type="EMBL" id="CP076643">
    <property type="protein sequence ID" value="QXO16994.1"/>
    <property type="molecule type" value="Genomic_DNA"/>
</dbReference>
<dbReference type="AlphaFoldDB" id="A0A975UAL6"/>
<evidence type="ECO:0000313" key="1">
    <source>
        <dbReference type="EMBL" id="QXO16994.1"/>
    </source>
</evidence>
<gene>
    <name evidence="1" type="ORF">KNV97_16245</name>
</gene>
<dbReference type="Proteomes" id="UP000694232">
    <property type="component" value="Chromosome 1"/>
</dbReference>
<name>A0A975UAL6_9VIBR</name>
<dbReference type="RefSeq" id="WP_218562339.1">
    <property type="nucleotide sequence ID" value="NZ_CP076643.1"/>
</dbReference>
<sequence>MTTSYISEHTAEYVLVPEMKSVLEQEFSVVLPIFPWLTREFSKVGKSTHGFSSFRVLALFPRRPKISNSDIYLTINSELSACNQHAKMHGITVVAGCPIARNLRELASCRECVWLRIDSHYDYLKDVSKLGSMRLTNADVLEEVLCSPEQSMDSLEMFIRSARDTLPVRFFGARYKPVYFLVSD</sequence>
<organism evidence="1 2">
    <name type="scientific">Vibrio ostreae</name>
    <dbReference type="NCBI Taxonomy" id="2841925"/>
    <lineage>
        <taxon>Bacteria</taxon>
        <taxon>Pseudomonadati</taxon>
        <taxon>Pseudomonadota</taxon>
        <taxon>Gammaproteobacteria</taxon>
        <taxon>Vibrionales</taxon>
        <taxon>Vibrionaceae</taxon>
        <taxon>Vibrio</taxon>
    </lineage>
</organism>
<protein>
    <submittedName>
        <fullName evidence="1">Uncharacterized protein</fullName>
    </submittedName>
</protein>